<evidence type="ECO:0000313" key="6">
    <source>
        <dbReference type="Proteomes" id="UP000319728"/>
    </source>
</evidence>
<gene>
    <name evidence="5" type="ORF">JD81_05432</name>
</gene>
<feature type="domain" description="HTH arsR-type" evidence="4">
    <location>
        <begin position="1"/>
        <end position="86"/>
    </location>
</feature>
<evidence type="ECO:0000256" key="3">
    <source>
        <dbReference type="ARBA" id="ARBA00023163"/>
    </source>
</evidence>
<dbReference type="Pfam" id="PF01022">
    <property type="entry name" value="HTH_5"/>
    <property type="match status" value="1"/>
</dbReference>
<dbReference type="InterPro" id="IPR036388">
    <property type="entry name" value="WH-like_DNA-bd_sf"/>
</dbReference>
<keyword evidence="3" id="KW-0804">Transcription</keyword>
<evidence type="ECO:0000259" key="4">
    <source>
        <dbReference type="PROSITE" id="PS50987"/>
    </source>
</evidence>
<dbReference type="CDD" id="cd00090">
    <property type="entry name" value="HTH_ARSR"/>
    <property type="match status" value="1"/>
</dbReference>
<dbReference type="SMART" id="SM00418">
    <property type="entry name" value="HTH_ARSR"/>
    <property type="match status" value="1"/>
</dbReference>
<dbReference type="Gene3D" id="1.10.10.10">
    <property type="entry name" value="Winged helix-like DNA-binding domain superfamily/Winged helix DNA-binding domain"/>
    <property type="match status" value="1"/>
</dbReference>
<dbReference type="PROSITE" id="PS50987">
    <property type="entry name" value="HTH_ARSR_2"/>
    <property type="match status" value="1"/>
</dbReference>
<reference evidence="5 6" key="1">
    <citation type="submission" date="2019-07" db="EMBL/GenBank/DDBJ databases">
        <title>R&amp;d 2014.</title>
        <authorList>
            <person name="Klenk H.-P."/>
        </authorList>
    </citation>
    <scope>NUCLEOTIDE SEQUENCE [LARGE SCALE GENOMIC DNA]</scope>
    <source>
        <strain evidence="5 6">DSM 43912</strain>
    </source>
</reference>
<dbReference type="InterPro" id="IPR001845">
    <property type="entry name" value="HTH_ArsR_DNA-bd_dom"/>
</dbReference>
<evidence type="ECO:0000256" key="1">
    <source>
        <dbReference type="ARBA" id="ARBA00023015"/>
    </source>
</evidence>
<dbReference type="PANTHER" id="PTHR43132">
    <property type="entry name" value="ARSENICAL RESISTANCE OPERON REPRESSOR ARSR-RELATED"/>
    <property type="match status" value="1"/>
</dbReference>
<dbReference type="EMBL" id="VLLP01000001">
    <property type="protein sequence ID" value="TWJ31866.1"/>
    <property type="molecule type" value="Genomic_DNA"/>
</dbReference>
<dbReference type="Proteomes" id="UP000319728">
    <property type="component" value="Unassembled WGS sequence"/>
</dbReference>
<dbReference type="InterPro" id="IPR011991">
    <property type="entry name" value="ArsR-like_HTH"/>
</dbReference>
<keyword evidence="2 5" id="KW-0238">DNA-binding</keyword>
<dbReference type="GO" id="GO:0003700">
    <property type="term" value="F:DNA-binding transcription factor activity"/>
    <property type="evidence" value="ECO:0007669"/>
    <property type="project" value="InterPro"/>
</dbReference>
<keyword evidence="1" id="KW-0805">Transcription regulation</keyword>
<dbReference type="GO" id="GO:0003677">
    <property type="term" value="F:DNA binding"/>
    <property type="evidence" value="ECO:0007669"/>
    <property type="project" value="UniProtKB-KW"/>
</dbReference>
<dbReference type="SUPFAM" id="SSF46785">
    <property type="entry name" value="Winged helix' DNA-binding domain"/>
    <property type="match status" value="1"/>
</dbReference>
<evidence type="ECO:0000256" key="2">
    <source>
        <dbReference type="ARBA" id="ARBA00023125"/>
    </source>
</evidence>
<dbReference type="PANTHER" id="PTHR43132:SF2">
    <property type="entry name" value="ARSENICAL RESISTANCE OPERON REPRESSOR ARSR-RELATED"/>
    <property type="match status" value="1"/>
</dbReference>
<sequence>MALFRSLGDPARLAIVRRLASGEARVVDLTDELGLAQSTVSKHLACLRDCGLIDYRVEGRQSFYALTRPELLDLLRSAEQLLATTGEAVALCPVYGVPDGSPAAVGA</sequence>
<dbReference type="PRINTS" id="PR00778">
    <property type="entry name" value="HTHARSR"/>
</dbReference>
<evidence type="ECO:0000313" key="5">
    <source>
        <dbReference type="EMBL" id="TWJ31866.1"/>
    </source>
</evidence>
<name>A0A562WNV0_9ACTN</name>
<protein>
    <submittedName>
        <fullName evidence="5">DNA-binding transcriptional ArsR family regulator</fullName>
    </submittedName>
</protein>
<keyword evidence="6" id="KW-1185">Reference proteome</keyword>
<organism evidence="5 6">
    <name type="scientific">Micromonospora sagamiensis</name>
    <dbReference type="NCBI Taxonomy" id="47875"/>
    <lineage>
        <taxon>Bacteria</taxon>
        <taxon>Bacillati</taxon>
        <taxon>Actinomycetota</taxon>
        <taxon>Actinomycetes</taxon>
        <taxon>Micromonosporales</taxon>
        <taxon>Micromonosporaceae</taxon>
        <taxon>Micromonospora</taxon>
    </lineage>
</organism>
<proteinExistence type="predicted"/>
<comment type="caution">
    <text evidence="5">The sequence shown here is derived from an EMBL/GenBank/DDBJ whole genome shotgun (WGS) entry which is preliminary data.</text>
</comment>
<accession>A0A562WNV0</accession>
<dbReference type="NCBIfam" id="NF033788">
    <property type="entry name" value="HTH_metalloreg"/>
    <property type="match status" value="1"/>
</dbReference>
<dbReference type="InterPro" id="IPR051011">
    <property type="entry name" value="Metal_resp_trans_reg"/>
</dbReference>
<dbReference type="AlphaFoldDB" id="A0A562WNV0"/>
<dbReference type="InterPro" id="IPR036390">
    <property type="entry name" value="WH_DNA-bd_sf"/>
</dbReference>